<proteinExistence type="inferred from homology"/>
<comment type="similarity">
    <text evidence="2">Belongs to the glycosyltransferase 2 family.</text>
</comment>
<dbReference type="PANTHER" id="PTHR43179">
    <property type="entry name" value="RHAMNOSYLTRANSFERASE WBBL"/>
    <property type="match status" value="1"/>
</dbReference>
<evidence type="ECO:0000313" key="6">
    <source>
        <dbReference type="EMBL" id="MBM7798516.1"/>
    </source>
</evidence>
<gene>
    <name evidence="6" type="ORF">JOE57_001437</name>
</gene>
<feature type="domain" description="Glycosyltransferase 2-like" evidence="5">
    <location>
        <begin position="12"/>
        <end position="134"/>
    </location>
</feature>
<dbReference type="PANTHER" id="PTHR43179:SF12">
    <property type="entry name" value="GALACTOFURANOSYLTRANSFERASE GLFT2"/>
    <property type="match status" value="1"/>
</dbReference>
<dbReference type="RefSeq" id="WP_204917045.1">
    <property type="nucleotide sequence ID" value="NZ_BAAAQP010000010.1"/>
</dbReference>
<dbReference type="InterPro" id="IPR001173">
    <property type="entry name" value="Glyco_trans_2-like"/>
</dbReference>
<organism evidence="6 7">
    <name type="scientific">Microlunatus panaciterrae</name>
    <dbReference type="NCBI Taxonomy" id="400768"/>
    <lineage>
        <taxon>Bacteria</taxon>
        <taxon>Bacillati</taxon>
        <taxon>Actinomycetota</taxon>
        <taxon>Actinomycetes</taxon>
        <taxon>Propionibacteriales</taxon>
        <taxon>Propionibacteriaceae</taxon>
        <taxon>Microlunatus</taxon>
    </lineage>
</organism>
<dbReference type="Gene3D" id="3.90.550.10">
    <property type="entry name" value="Spore Coat Polysaccharide Biosynthesis Protein SpsA, Chain A"/>
    <property type="match status" value="1"/>
</dbReference>
<keyword evidence="3" id="KW-0328">Glycosyltransferase</keyword>
<evidence type="ECO:0000256" key="2">
    <source>
        <dbReference type="ARBA" id="ARBA00006739"/>
    </source>
</evidence>
<dbReference type="Proteomes" id="UP000704762">
    <property type="component" value="Unassembled WGS sequence"/>
</dbReference>
<dbReference type="InterPro" id="IPR029044">
    <property type="entry name" value="Nucleotide-diphossugar_trans"/>
</dbReference>
<keyword evidence="7" id="KW-1185">Reference proteome</keyword>
<dbReference type="Pfam" id="PF00535">
    <property type="entry name" value="Glycos_transf_2"/>
    <property type="match status" value="1"/>
</dbReference>
<protein>
    <submittedName>
        <fullName evidence="6">Glycosyltransferase involved in cell wall biosynthesis</fullName>
    </submittedName>
</protein>
<comment type="caution">
    <text evidence="6">The sequence shown here is derived from an EMBL/GenBank/DDBJ whole genome shotgun (WGS) entry which is preliminary data.</text>
</comment>
<comment type="pathway">
    <text evidence="1">Cell wall biogenesis; cell wall polysaccharide biosynthesis.</text>
</comment>
<evidence type="ECO:0000259" key="5">
    <source>
        <dbReference type="Pfam" id="PF00535"/>
    </source>
</evidence>
<evidence type="ECO:0000256" key="4">
    <source>
        <dbReference type="ARBA" id="ARBA00022679"/>
    </source>
</evidence>
<evidence type="ECO:0000256" key="3">
    <source>
        <dbReference type="ARBA" id="ARBA00022676"/>
    </source>
</evidence>
<dbReference type="SUPFAM" id="SSF53448">
    <property type="entry name" value="Nucleotide-diphospho-sugar transferases"/>
    <property type="match status" value="1"/>
</dbReference>
<evidence type="ECO:0000313" key="7">
    <source>
        <dbReference type="Proteomes" id="UP000704762"/>
    </source>
</evidence>
<accession>A0ABS2RHN4</accession>
<reference evidence="6 7" key="1">
    <citation type="submission" date="2021-01" db="EMBL/GenBank/DDBJ databases">
        <title>Sequencing the genomes of 1000 actinobacteria strains.</title>
        <authorList>
            <person name="Klenk H.-P."/>
        </authorList>
    </citation>
    <scope>NUCLEOTIDE SEQUENCE [LARGE SCALE GENOMIC DNA]</scope>
    <source>
        <strain evidence="6 7">DSM 18662</strain>
    </source>
</reference>
<evidence type="ECO:0000256" key="1">
    <source>
        <dbReference type="ARBA" id="ARBA00004776"/>
    </source>
</evidence>
<name>A0ABS2RHN4_9ACTN</name>
<sequence length="320" mass="34880">MTVVDQVGHVVIAVLTYKRPADLAELLPLLIKQMDGVDEQVSVMVIDNDPAASARETVAGFAAVLDDASLVTYVHEPTPGIAYARNRALDEAADAHLLIFLDDDERPTETWLQSMIETYRRTGCAGAAGPVLPDYETEPDPWIVAGGFFVRKQFPDGAERPAAGSGNLLLDVRQLNELGPLRFDPEFGLTGGSDTVFTYHITRSGRKIIWSEGAAVVDKVPSKRSTRAWVLQRAFRNGNGQSRIELTWQTNPVRKMVTRLKLTAGGLARIAFGGLRAASGLLSRSKVHHARGSRTMIKGFGMLCGAWGVVYTEYGRGKKS</sequence>
<dbReference type="EMBL" id="JAFBCF010000001">
    <property type="protein sequence ID" value="MBM7798516.1"/>
    <property type="molecule type" value="Genomic_DNA"/>
</dbReference>
<keyword evidence="4" id="KW-0808">Transferase</keyword>